<proteinExistence type="predicted"/>
<sequence length="50" mass="5452">MHITVVKQSVLLPIAPLGGGQGTRVGNLFILKAPLWGFFVAPTLYLQERC</sequence>
<comment type="caution">
    <text evidence="1">The sequence shown here is derived from an EMBL/GenBank/DDBJ whole genome shotgun (WGS) entry which is preliminary data.</text>
</comment>
<evidence type="ECO:0000313" key="1">
    <source>
        <dbReference type="EMBL" id="MBO1518316.1"/>
    </source>
</evidence>
<keyword evidence="2" id="KW-1185">Reference proteome</keyword>
<reference evidence="1 2" key="1">
    <citation type="submission" date="2021-03" db="EMBL/GenBank/DDBJ databases">
        <title>Oceanisphaera sp. nov., isolated from the intestine.</title>
        <authorList>
            <person name="Zhao L.-H."/>
            <person name="Shi L.-F."/>
        </authorList>
    </citation>
    <scope>NUCLEOTIDE SEQUENCE [LARGE SCALE GENOMIC DNA]</scope>
    <source>
        <strain evidence="1 2">DM8</strain>
    </source>
</reference>
<gene>
    <name evidence="1" type="ORF">J3U76_01490</name>
</gene>
<dbReference type="EMBL" id="JAGDFX010000002">
    <property type="protein sequence ID" value="MBO1518316.1"/>
    <property type="molecule type" value="Genomic_DNA"/>
</dbReference>
<evidence type="ECO:0000313" key="2">
    <source>
        <dbReference type="Proteomes" id="UP000664882"/>
    </source>
</evidence>
<accession>A0ABS3NCK5</accession>
<organism evidence="1 2">
    <name type="scientific">Oceanisphaera pacifica</name>
    <dbReference type="NCBI Taxonomy" id="2818389"/>
    <lineage>
        <taxon>Bacteria</taxon>
        <taxon>Pseudomonadati</taxon>
        <taxon>Pseudomonadota</taxon>
        <taxon>Gammaproteobacteria</taxon>
        <taxon>Aeromonadales</taxon>
        <taxon>Aeromonadaceae</taxon>
        <taxon>Oceanisphaera</taxon>
    </lineage>
</organism>
<protein>
    <submittedName>
        <fullName evidence="1">Uncharacterized protein</fullName>
    </submittedName>
</protein>
<dbReference type="Proteomes" id="UP000664882">
    <property type="component" value="Unassembled WGS sequence"/>
</dbReference>
<name>A0ABS3NCK5_9GAMM</name>
<dbReference type="RefSeq" id="WP_208003908.1">
    <property type="nucleotide sequence ID" value="NZ_JAGDFX010000002.1"/>
</dbReference>